<evidence type="ECO:0000256" key="4">
    <source>
        <dbReference type="ARBA" id="ARBA00023186"/>
    </source>
</evidence>
<feature type="binding site" evidence="5">
    <location>
        <position position="58"/>
    </location>
    <ligand>
        <name>ATP</name>
        <dbReference type="ChEBI" id="CHEBI:30616"/>
    </ligand>
</feature>
<dbReference type="Gene3D" id="3.40.50.11260">
    <property type="match status" value="1"/>
</dbReference>
<evidence type="ECO:0000313" key="8">
    <source>
        <dbReference type="EMBL" id="KAF9780199.1"/>
    </source>
</evidence>
<evidence type="ECO:0000256" key="2">
    <source>
        <dbReference type="ARBA" id="ARBA00022741"/>
    </source>
</evidence>
<feature type="binding site" evidence="5">
    <location>
        <position position="112"/>
    </location>
    <ligand>
        <name>ATP</name>
        <dbReference type="ChEBI" id="CHEBI:30616"/>
    </ligand>
</feature>
<comment type="similarity">
    <text evidence="1">Belongs to the heat shock protein 90 family.</text>
</comment>
<feature type="signal peptide" evidence="7">
    <location>
        <begin position="1"/>
        <end position="20"/>
    </location>
</feature>
<reference evidence="8" key="2">
    <citation type="submission" date="2020-11" db="EMBL/GenBank/DDBJ databases">
        <authorList>
            <consortium name="DOE Joint Genome Institute"/>
            <person name="Kuo A."/>
            <person name="Miyauchi S."/>
            <person name="Kiss E."/>
            <person name="Drula E."/>
            <person name="Kohler A."/>
            <person name="Sanchez-Garcia M."/>
            <person name="Andreopoulos B."/>
            <person name="Barry K.W."/>
            <person name="Bonito G."/>
            <person name="Buee M."/>
            <person name="Carver A."/>
            <person name="Chen C."/>
            <person name="Cichocki N."/>
            <person name="Clum A."/>
            <person name="Culley D."/>
            <person name="Crous P.W."/>
            <person name="Fauchery L."/>
            <person name="Girlanda M."/>
            <person name="Hayes R."/>
            <person name="Keri Z."/>
            <person name="Labutti K."/>
            <person name="Lipzen A."/>
            <person name="Lombard V."/>
            <person name="Magnuson J."/>
            <person name="Maillard F."/>
            <person name="Morin E."/>
            <person name="Murat C."/>
            <person name="Nolan M."/>
            <person name="Ohm R."/>
            <person name="Pangilinan J."/>
            <person name="Pereira M."/>
            <person name="Perotto S."/>
            <person name="Peter M."/>
            <person name="Riley R."/>
            <person name="Sitrit Y."/>
            <person name="Stielow B."/>
            <person name="Szollosi G."/>
            <person name="Zifcakova L."/>
            <person name="Stursova M."/>
            <person name="Spatafora J.W."/>
            <person name="Tedersoo L."/>
            <person name="Vaario L.-M."/>
            <person name="Yamada A."/>
            <person name="Yan M."/>
            <person name="Wang P."/>
            <person name="Xu J."/>
            <person name="Bruns T."/>
            <person name="Baldrian P."/>
            <person name="Vilgalys R."/>
            <person name="Henrissat B."/>
            <person name="Grigoriev I.V."/>
            <person name="Hibbett D."/>
            <person name="Nagy L.G."/>
            <person name="Martin F.M."/>
        </authorList>
    </citation>
    <scope>NUCLEOTIDE SEQUENCE</scope>
    <source>
        <strain evidence="8">UH-Tt-Lm1</strain>
    </source>
</reference>
<protein>
    <submittedName>
        <fullName evidence="8">Heat shock protein Hsp90</fullName>
    </submittedName>
</protein>
<evidence type="ECO:0000256" key="3">
    <source>
        <dbReference type="ARBA" id="ARBA00022840"/>
    </source>
</evidence>
<evidence type="ECO:0000256" key="1">
    <source>
        <dbReference type="ARBA" id="ARBA00008239"/>
    </source>
</evidence>
<evidence type="ECO:0000256" key="5">
    <source>
        <dbReference type="PIRSR" id="PIRSR002583-1"/>
    </source>
</evidence>
<dbReference type="GO" id="GO:0140662">
    <property type="term" value="F:ATP-dependent protein folding chaperone"/>
    <property type="evidence" value="ECO:0007669"/>
    <property type="project" value="InterPro"/>
</dbReference>
<dbReference type="AlphaFoldDB" id="A0A9P6H7M2"/>
<keyword evidence="2 5" id="KW-0547">Nucleotide-binding</keyword>
<comment type="caution">
    <text evidence="8">The sequence shown here is derived from an EMBL/GenBank/DDBJ whole genome shotgun (WGS) entry which is preliminary data.</text>
</comment>
<dbReference type="Gene3D" id="3.30.565.10">
    <property type="entry name" value="Histidine kinase-like ATPase, C-terminal domain"/>
    <property type="match status" value="1"/>
</dbReference>
<dbReference type="InterPro" id="IPR020568">
    <property type="entry name" value="Ribosomal_Su5_D2-typ_SF"/>
</dbReference>
<dbReference type="Pfam" id="PF13589">
    <property type="entry name" value="HATPase_c_3"/>
    <property type="match status" value="1"/>
</dbReference>
<feature type="chain" id="PRO_5040471126" evidence="7">
    <location>
        <begin position="21"/>
        <end position="802"/>
    </location>
</feature>
<dbReference type="InterPro" id="IPR001404">
    <property type="entry name" value="Hsp90_fam"/>
</dbReference>
<dbReference type="GO" id="GO:0051082">
    <property type="term" value="F:unfolded protein binding"/>
    <property type="evidence" value="ECO:0007669"/>
    <property type="project" value="InterPro"/>
</dbReference>
<evidence type="ECO:0000256" key="6">
    <source>
        <dbReference type="SAM" id="MobiDB-lite"/>
    </source>
</evidence>
<dbReference type="PANTHER" id="PTHR11528">
    <property type="entry name" value="HEAT SHOCK PROTEIN 90 FAMILY MEMBER"/>
    <property type="match status" value="1"/>
</dbReference>
<feature type="binding site" evidence="5">
    <location>
        <begin position="127"/>
        <end position="128"/>
    </location>
    <ligand>
        <name>ATP</name>
        <dbReference type="ChEBI" id="CHEBI:30616"/>
    </ligand>
</feature>
<dbReference type="EMBL" id="WIUZ02000017">
    <property type="protein sequence ID" value="KAF9780199.1"/>
    <property type="molecule type" value="Genomic_DNA"/>
</dbReference>
<feature type="binding site" evidence="5">
    <location>
        <position position="433"/>
    </location>
    <ligand>
        <name>ATP</name>
        <dbReference type="ChEBI" id="CHEBI:30616"/>
    </ligand>
</feature>
<evidence type="ECO:0000313" key="9">
    <source>
        <dbReference type="Proteomes" id="UP000736335"/>
    </source>
</evidence>
<dbReference type="InterPro" id="IPR037196">
    <property type="entry name" value="HSP90_C"/>
</dbReference>
<feature type="region of interest" description="Disordered" evidence="6">
    <location>
        <begin position="254"/>
        <end position="279"/>
    </location>
</feature>
<dbReference type="OrthoDB" id="28737at2759"/>
<dbReference type="HAMAP" id="MF_00505">
    <property type="entry name" value="HSP90"/>
    <property type="match status" value="1"/>
</dbReference>
<feature type="binding site" evidence="5">
    <location>
        <position position="120"/>
    </location>
    <ligand>
        <name>ATP</name>
        <dbReference type="ChEBI" id="CHEBI:30616"/>
    </ligand>
</feature>
<feature type="region of interest" description="Disordered" evidence="6">
    <location>
        <begin position="171"/>
        <end position="196"/>
    </location>
</feature>
<feature type="binding site" evidence="5">
    <location>
        <position position="210"/>
    </location>
    <ligand>
        <name>ATP</name>
        <dbReference type="ChEBI" id="CHEBI:30616"/>
    </ligand>
</feature>
<gene>
    <name evidence="8" type="ORF">BJ322DRAFT_1012312</name>
</gene>
<dbReference type="InterPro" id="IPR036890">
    <property type="entry name" value="HATPase_C_sf"/>
</dbReference>
<feature type="binding site" evidence="5">
    <location>
        <position position="107"/>
    </location>
    <ligand>
        <name>ATP</name>
        <dbReference type="ChEBI" id="CHEBI:30616"/>
    </ligand>
</feature>
<keyword evidence="3 5" id="KW-0067">ATP-binding</keyword>
<keyword evidence="4" id="KW-0143">Chaperone</keyword>
<keyword evidence="8" id="KW-0346">Stress response</keyword>
<dbReference type="Proteomes" id="UP000736335">
    <property type="component" value="Unassembled WGS sequence"/>
</dbReference>
<dbReference type="GO" id="GO:0005524">
    <property type="term" value="F:ATP binding"/>
    <property type="evidence" value="ECO:0007669"/>
    <property type="project" value="UniProtKB-KW"/>
</dbReference>
<feature type="compositionally biased region" description="Acidic residues" evidence="6">
    <location>
        <begin position="255"/>
        <end position="270"/>
    </location>
</feature>
<dbReference type="Gene3D" id="3.30.230.80">
    <property type="match status" value="1"/>
</dbReference>
<keyword evidence="7" id="KW-0732">Signal</keyword>
<dbReference type="GO" id="GO:0016887">
    <property type="term" value="F:ATP hydrolysis activity"/>
    <property type="evidence" value="ECO:0007669"/>
    <property type="project" value="InterPro"/>
</dbReference>
<dbReference type="PIRSF" id="PIRSF002583">
    <property type="entry name" value="Hsp90"/>
    <property type="match status" value="1"/>
</dbReference>
<dbReference type="SUPFAM" id="SSF55874">
    <property type="entry name" value="ATPase domain of HSP90 chaperone/DNA topoisomerase II/histidine kinase"/>
    <property type="match status" value="1"/>
</dbReference>
<dbReference type="SUPFAM" id="SSF54211">
    <property type="entry name" value="Ribosomal protein S5 domain 2-like"/>
    <property type="match status" value="1"/>
</dbReference>
<dbReference type="SUPFAM" id="SSF110942">
    <property type="entry name" value="HSP90 C-terminal domain"/>
    <property type="match status" value="1"/>
</dbReference>
<dbReference type="PRINTS" id="PR00775">
    <property type="entry name" value="HEATSHOCK90"/>
</dbReference>
<dbReference type="CDD" id="cd16927">
    <property type="entry name" value="HATPase_Hsp90-like"/>
    <property type="match status" value="1"/>
</dbReference>
<feature type="binding site" evidence="5">
    <location>
        <position position="62"/>
    </location>
    <ligand>
        <name>ATP</name>
        <dbReference type="ChEBI" id="CHEBI:30616"/>
    </ligand>
</feature>
<dbReference type="Pfam" id="PF00183">
    <property type="entry name" value="HSP90"/>
    <property type="match status" value="1"/>
</dbReference>
<proteinExistence type="inferred from homology"/>
<dbReference type="InterPro" id="IPR020575">
    <property type="entry name" value="Hsp90_N"/>
</dbReference>
<sequence length="802" mass="90656">MRILSSLLLLSLTFVSAVTAQDADDAQKTKFEYQSDVTRLRKIVINSLYSHRDVWLRELISNSNDALEKFRLTSLTKKGFGNDDPLNITIRAVEDEDGKGGKIIITDTGIGMNKEELAANLGTLAKSGTTEFLNRAESADTTVGTGNLIGAFGVGFYSSFLVADRVYVASRPPRSKENPEPEQWVFSSTADESSFEVYPDPRGATLGQGTEITLVMKPDALDYLSTTKLTGLIDKHSAFSSTFPVYLFTQRTEEVPVEEDELPTETESVPEPEKEDRTIESYDDDEVLIEDVPIEEEKKPQVPEVPKTKTVTIDEWVHANSQPPIWTRDPKDVTEEEYLDFYRATFKDYRKPIGWHQFAGDAAGTSFKGIIFLPEKIPDSHWQQTGPLEQKDIRLMVKHVFITSEFGSDRLPKWASWVQVIIDADDLPLNVSRETLQSSKFVKQMRSIILRHLLILLNKLATEDAEKWALVTKNYGMIFKFGIAEDSKNRDRLLNLVRFESTQRKDITLDQYAENKRKGQTQIFYMADAGKTAEQIKRSIFVEKLEARGYEVLLFTEPLDEVLANTLRTHKKMPFQDVAKAGLKFGDEDNEGEDSKEAQKKLGEKFKPLIEWLKEETKDVVRDVVISNRLVTSACAIVADEIGYTANLEKLMNAGHNQEKSEAVEFLKKQRLLEINPKSPLIEGMLARVEELFSEDLEAEMELKEVASILIDGALVRSGFQVHDSNEFFVRVDRVLRRSLGVSETAKAKVDIKPAPEVDPTEFEEDIVMPDFPDYVPGMFGDSAQKPMVFDKETGKGIHDEL</sequence>
<dbReference type="NCBIfam" id="NF003555">
    <property type="entry name" value="PRK05218.1"/>
    <property type="match status" value="1"/>
</dbReference>
<evidence type="ECO:0000256" key="7">
    <source>
        <dbReference type="SAM" id="SignalP"/>
    </source>
</evidence>
<dbReference type="Gene3D" id="1.20.120.790">
    <property type="entry name" value="Heat shock protein 90, C-terminal domain"/>
    <property type="match status" value="1"/>
</dbReference>
<accession>A0A9P6H7M2</accession>
<name>A0A9P6H7M2_9AGAM</name>
<feature type="binding site" evidence="5">
    <location>
        <position position="126"/>
    </location>
    <ligand>
        <name>ATP</name>
        <dbReference type="ChEBI" id="CHEBI:30616"/>
    </ligand>
</feature>
<keyword evidence="9" id="KW-1185">Reference proteome</keyword>
<reference evidence="8" key="1">
    <citation type="journal article" date="2020" name="Nat. Commun.">
        <title>Large-scale genome sequencing of mycorrhizal fungi provides insights into the early evolution of symbiotic traits.</title>
        <authorList>
            <person name="Miyauchi S."/>
            <person name="Kiss E."/>
            <person name="Kuo A."/>
            <person name="Drula E."/>
            <person name="Kohler A."/>
            <person name="Sanchez-Garcia M."/>
            <person name="Morin E."/>
            <person name="Andreopoulos B."/>
            <person name="Barry K.W."/>
            <person name="Bonito G."/>
            <person name="Buee M."/>
            <person name="Carver A."/>
            <person name="Chen C."/>
            <person name="Cichocki N."/>
            <person name="Clum A."/>
            <person name="Culley D."/>
            <person name="Crous P.W."/>
            <person name="Fauchery L."/>
            <person name="Girlanda M."/>
            <person name="Hayes R.D."/>
            <person name="Keri Z."/>
            <person name="LaButti K."/>
            <person name="Lipzen A."/>
            <person name="Lombard V."/>
            <person name="Magnuson J."/>
            <person name="Maillard F."/>
            <person name="Murat C."/>
            <person name="Nolan M."/>
            <person name="Ohm R.A."/>
            <person name="Pangilinan J."/>
            <person name="Pereira M.F."/>
            <person name="Perotto S."/>
            <person name="Peter M."/>
            <person name="Pfister S."/>
            <person name="Riley R."/>
            <person name="Sitrit Y."/>
            <person name="Stielow J.B."/>
            <person name="Szollosi G."/>
            <person name="Zifcakova L."/>
            <person name="Stursova M."/>
            <person name="Spatafora J.W."/>
            <person name="Tedersoo L."/>
            <person name="Vaario L.M."/>
            <person name="Yamada A."/>
            <person name="Yan M."/>
            <person name="Wang P."/>
            <person name="Xu J."/>
            <person name="Bruns T."/>
            <person name="Baldrian P."/>
            <person name="Vilgalys R."/>
            <person name="Dunand C."/>
            <person name="Henrissat B."/>
            <person name="Grigoriev I.V."/>
            <person name="Hibbett D."/>
            <person name="Nagy L.G."/>
            <person name="Martin F.M."/>
        </authorList>
    </citation>
    <scope>NUCLEOTIDE SEQUENCE</scope>
    <source>
        <strain evidence="8">UH-Tt-Lm1</strain>
    </source>
</reference>
<organism evidence="8 9">
    <name type="scientific">Thelephora terrestris</name>
    <dbReference type="NCBI Taxonomy" id="56493"/>
    <lineage>
        <taxon>Eukaryota</taxon>
        <taxon>Fungi</taxon>
        <taxon>Dikarya</taxon>
        <taxon>Basidiomycota</taxon>
        <taxon>Agaricomycotina</taxon>
        <taxon>Agaricomycetes</taxon>
        <taxon>Thelephorales</taxon>
        <taxon>Thelephoraceae</taxon>
        <taxon>Thelephora</taxon>
    </lineage>
</organism>